<keyword evidence="3" id="KW-1185">Reference proteome</keyword>
<gene>
    <name evidence="2" type="ORF">ACFQMA_19820</name>
</gene>
<evidence type="ECO:0000256" key="1">
    <source>
        <dbReference type="SAM" id="Phobius"/>
    </source>
</evidence>
<accession>A0ABD5Y894</accession>
<feature type="transmembrane region" description="Helical" evidence="1">
    <location>
        <begin position="106"/>
        <end position="125"/>
    </location>
</feature>
<evidence type="ECO:0000313" key="2">
    <source>
        <dbReference type="EMBL" id="MFC7142070.1"/>
    </source>
</evidence>
<evidence type="ECO:0000313" key="3">
    <source>
        <dbReference type="Proteomes" id="UP001596432"/>
    </source>
</evidence>
<dbReference type="AlphaFoldDB" id="A0ABD5Y894"/>
<organism evidence="2 3">
    <name type="scientific">Halosimplex aquaticum</name>
    <dbReference type="NCBI Taxonomy" id="3026162"/>
    <lineage>
        <taxon>Archaea</taxon>
        <taxon>Methanobacteriati</taxon>
        <taxon>Methanobacteriota</taxon>
        <taxon>Stenosarchaea group</taxon>
        <taxon>Halobacteria</taxon>
        <taxon>Halobacteriales</taxon>
        <taxon>Haloarculaceae</taxon>
        <taxon>Halosimplex</taxon>
    </lineage>
</organism>
<name>A0ABD5Y894_9EURY</name>
<comment type="caution">
    <text evidence="2">The sequence shown here is derived from an EMBL/GenBank/DDBJ whole genome shotgun (WGS) entry which is preliminary data.</text>
</comment>
<proteinExistence type="predicted"/>
<protein>
    <recommendedName>
        <fullName evidence="4">DUF2892 domain-containing protein</fullName>
    </recommendedName>
</protein>
<dbReference type="RefSeq" id="WP_274323144.1">
    <property type="nucleotide sequence ID" value="NZ_CP118158.1"/>
</dbReference>
<sequence length="128" mass="13093">MSEYRPGVCNIGADERRKRRTMGALSFLAGAAYVGFVIATGRPDGLLLGSAPLLFGGFVGVVQDRMGFCAAFGALARYDLSGSDGDAGSVDDPDAVKQDRVRAFQVLAVSAAAAVVATMAVYGVAAAL</sequence>
<reference evidence="2 3" key="1">
    <citation type="journal article" date="2019" name="Int. J. Syst. Evol. Microbiol.">
        <title>The Global Catalogue of Microorganisms (GCM) 10K type strain sequencing project: providing services to taxonomists for standard genome sequencing and annotation.</title>
        <authorList>
            <consortium name="The Broad Institute Genomics Platform"/>
            <consortium name="The Broad Institute Genome Sequencing Center for Infectious Disease"/>
            <person name="Wu L."/>
            <person name="Ma J."/>
        </authorList>
    </citation>
    <scope>NUCLEOTIDE SEQUENCE [LARGE SCALE GENOMIC DNA]</scope>
    <source>
        <strain evidence="2 3">XZYJT29</strain>
    </source>
</reference>
<feature type="transmembrane region" description="Helical" evidence="1">
    <location>
        <begin position="21"/>
        <end position="39"/>
    </location>
</feature>
<evidence type="ECO:0008006" key="4">
    <source>
        <dbReference type="Google" id="ProtNLM"/>
    </source>
</evidence>
<dbReference type="Proteomes" id="UP001596432">
    <property type="component" value="Unassembled WGS sequence"/>
</dbReference>
<keyword evidence="1" id="KW-1133">Transmembrane helix</keyword>
<dbReference type="GeneID" id="78822404"/>
<keyword evidence="1" id="KW-0812">Transmembrane</keyword>
<dbReference type="EMBL" id="JBHTAS010000001">
    <property type="protein sequence ID" value="MFC7142070.1"/>
    <property type="molecule type" value="Genomic_DNA"/>
</dbReference>
<feature type="transmembrane region" description="Helical" evidence="1">
    <location>
        <begin position="45"/>
        <end position="62"/>
    </location>
</feature>
<keyword evidence="1" id="KW-0472">Membrane</keyword>